<dbReference type="FunFam" id="3.30.870.10:FF:000032">
    <property type="entry name" value="Phospholipase"/>
    <property type="match status" value="1"/>
</dbReference>
<dbReference type="InterPro" id="IPR025202">
    <property type="entry name" value="PLD-like_dom"/>
</dbReference>
<dbReference type="GO" id="GO:0009395">
    <property type="term" value="P:phospholipid catabolic process"/>
    <property type="evidence" value="ECO:0007669"/>
    <property type="project" value="TreeGrafter"/>
</dbReference>
<dbReference type="InterPro" id="IPR015679">
    <property type="entry name" value="PLipase_D_fam"/>
</dbReference>
<dbReference type="Proteomes" id="UP000469559">
    <property type="component" value="Unassembled WGS sequence"/>
</dbReference>
<feature type="region of interest" description="Disordered" evidence="6">
    <location>
        <begin position="879"/>
        <end position="928"/>
    </location>
</feature>
<dbReference type="InterPro" id="IPR001736">
    <property type="entry name" value="PLipase_D/transphosphatidylase"/>
</dbReference>
<dbReference type="GO" id="GO:0004630">
    <property type="term" value="F:phospholipase D activity"/>
    <property type="evidence" value="ECO:0007669"/>
    <property type="project" value="UniProtKB-EC"/>
</dbReference>
<dbReference type="SUPFAM" id="SSF56024">
    <property type="entry name" value="Phospholipase D/nuclease"/>
    <property type="match status" value="2"/>
</dbReference>
<feature type="region of interest" description="Disordered" evidence="6">
    <location>
        <begin position="242"/>
        <end position="264"/>
    </location>
</feature>
<dbReference type="Pfam" id="PF13091">
    <property type="entry name" value="PLDc_2"/>
    <property type="match status" value="1"/>
</dbReference>
<evidence type="ECO:0000256" key="6">
    <source>
        <dbReference type="SAM" id="MobiDB-lite"/>
    </source>
</evidence>
<comment type="caution">
    <text evidence="8">The sequence shown here is derived from an EMBL/GenBank/DDBJ whole genome shotgun (WGS) entry which is preliminary data.</text>
</comment>
<evidence type="ECO:0000313" key="8">
    <source>
        <dbReference type="EMBL" id="TVY18764.1"/>
    </source>
</evidence>
<reference evidence="8 9" key="1">
    <citation type="submission" date="2018-05" db="EMBL/GenBank/DDBJ databases">
        <title>Whole genome sequencing for identification of molecular markers to develop diagnostic detection tools for the regulated plant pathogen Lachnellula willkommii.</title>
        <authorList>
            <person name="Giroux E."/>
            <person name="Bilodeau G."/>
        </authorList>
    </citation>
    <scope>NUCLEOTIDE SEQUENCE [LARGE SCALE GENOMIC DNA]</scope>
    <source>
        <strain evidence="8 9">CBS 203.66</strain>
    </source>
</reference>
<dbReference type="PANTHER" id="PTHR18896">
    <property type="entry name" value="PHOSPHOLIPASE D"/>
    <property type="match status" value="1"/>
</dbReference>
<name>A0A8T9BFD6_9HELO</name>
<keyword evidence="2" id="KW-0677">Repeat</keyword>
<dbReference type="Gene3D" id="3.30.870.10">
    <property type="entry name" value="Endonuclease Chain A"/>
    <property type="match status" value="3"/>
</dbReference>
<gene>
    <name evidence="8" type="primary">SPO14_0</name>
    <name evidence="8" type="ORF">LARI1_G002908</name>
</gene>
<accession>A0A8T9BFD6</accession>
<dbReference type="EMBL" id="QGMF01000148">
    <property type="protein sequence ID" value="TVY18764.1"/>
    <property type="molecule type" value="Genomic_DNA"/>
</dbReference>
<evidence type="ECO:0000313" key="9">
    <source>
        <dbReference type="Proteomes" id="UP000469559"/>
    </source>
</evidence>
<evidence type="ECO:0000256" key="2">
    <source>
        <dbReference type="ARBA" id="ARBA00022737"/>
    </source>
</evidence>
<sequence>MLIAAAERGVKVNIIVYKEVSGILTLCSEHTKHALEVHPNIAVFRHPDHAPSGQVLESEIISGIKNFSLKAFDLAKLPSDGLKALYGANDDIILYWAHHEKLCLIDGQMAFMGGLDLCFGRWDTNSHPIADAHPTDVDKALFPGQDYNNARVYDFENVTNYMNNKLDRTKSSRMGWSDLSLCLRGPVVEDLRAHFVQRWNFIFNEKYDGSQHGKYSPLSLKPSQIPDGYYKEDGMTVQGVEAEEDRDVNPSPGEDNPRHFHLPGGSGSIFDTIRSGLRENLPYFGEQGDRGISQQSGMSVQLVRSCARWSNGCATEHSVANAYIQVIRDSQHFVYIENQFFITATDDHQKPVKNKIGAALVERVVRAYQNGEKYKVIVCIPAVPAFAGDLHADDSLGTRAIMEYQYKSICRGGHSIIEAIEKAGVPQASQYIRFYNLRNYDRINASATMSNVEQASGVSFEDARKEHDDIVGAGYGGRGEETGATYGQPNRNYERYQEAGSRVEDSRYDSVSECYMDGGPSIKDIPWSGSEEAEFDAFVSEELYIHSKVLIADDRVVICGSANLNDRSQLGYHDSEIAVVIQDPEPVESMMAGEPYQASRYATSLRRQLFRKHLGLLPWQDWSQPNANFMPIDKDPNVYDWDSAADILVRDVLSHEFTNLWNSTASANTEVFNKAFHCVPADNCRNWKEYEEFFGKFFVTPTGKDNLDKADKDLPAKYAYGHVVKEEFPGGVKELKDWLDRVRGTLVEMPLLFMDGVDFAEEGLKFNALTIFLRSHRRRSNFLQTRACTRRLQLLIFSLDPGSPLAGSDSAILSSPGNEQLKRVKSDSPSEGGDTETKTLSPSGPARLERVSTSASASNCSASASASASTAAANAAAHSAPLDANSRPTPAAAAASEQWKTPLAAQPESPSPSEHEAPSQRPGPGGLLCAESRTGIVPRLGRLVRGHIRVAHAPYPLCFLPGLQDAAALFGFACSAVGVQVRVRAADAAVGASLRGGACFHV</sequence>
<dbReference type="PANTHER" id="PTHR18896:SF186">
    <property type="entry name" value="PHOSPHOLIPASE D"/>
    <property type="match status" value="1"/>
</dbReference>
<organism evidence="8 9">
    <name type="scientific">Lachnellula arida</name>
    <dbReference type="NCBI Taxonomy" id="1316785"/>
    <lineage>
        <taxon>Eukaryota</taxon>
        <taxon>Fungi</taxon>
        <taxon>Dikarya</taxon>
        <taxon>Ascomycota</taxon>
        <taxon>Pezizomycotina</taxon>
        <taxon>Leotiomycetes</taxon>
        <taxon>Helotiales</taxon>
        <taxon>Lachnaceae</taxon>
        <taxon>Lachnellula</taxon>
    </lineage>
</organism>
<keyword evidence="9" id="KW-1185">Reference proteome</keyword>
<proteinExistence type="predicted"/>
<dbReference type="SMART" id="SM00155">
    <property type="entry name" value="PLDc"/>
    <property type="match status" value="2"/>
</dbReference>
<feature type="domain" description="PLD phosphodiesterase" evidence="7">
    <location>
        <begin position="94"/>
        <end position="121"/>
    </location>
</feature>
<evidence type="ECO:0000256" key="5">
    <source>
        <dbReference type="ARBA" id="ARBA00023098"/>
    </source>
</evidence>
<feature type="region of interest" description="Disordered" evidence="6">
    <location>
        <begin position="807"/>
        <end position="854"/>
    </location>
</feature>
<dbReference type="PROSITE" id="PS50035">
    <property type="entry name" value="PLD"/>
    <property type="match status" value="2"/>
</dbReference>
<keyword evidence="4" id="KW-0442">Lipid degradation</keyword>
<protein>
    <recommendedName>
        <fullName evidence="1">phospholipase D</fullName>
        <ecNumber evidence="1">3.1.4.4</ecNumber>
    </recommendedName>
</protein>
<evidence type="ECO:0000256" key="4">
    <source>
        <dbReference type="ARBA" id="ARBA00022963"/>
    </source>
</evidence>
<dbReference type="OrthoDB" id="14911at2759"/>
<keyword evidence="3" id="KW-0378">Hydrolase</keyword>
<evidence type="ECO:0000256" key="1">
    <source>
        <dbReference type="ARBA" id="ARBA00012027"/>
    </source>
</evidence>
<feature type="domain" description="PLD phosphodiesterase" evidence="7">
    <location>
        <begin position="541"/>
        <end position="568"/>
    </location>
</feature>
<keyword evidence="5" id="KW-0443">Lipid metabolism</keyword>
<dbReference type="AlphaFoldDB" id="A0A8T9BFD6"/>
<dbReference type="EC" id="3.1.4.4" evidence="1"/>
<evidence type="ECO:0000256" key="3">
    <source>
        <dbReference type="ARBA" id="ARBA00022801"/>
    </source>
</evidence>
<dbReference type="CDD" id="cd09141">
    <property type="entry name" value="PLDc_vPLD1_2_yPLD_like_2"/>
    <property type="match status" value="1"/>
</dbReference>
<evidence type="ECO:0000259" key="7">
    <source>
        <dbReference type="PROSITE" id="PS50035"/>
    </source>
</evidence>